<sequence>MDREKLRREAVRQLRRMASGAPVEELRITQREDGSPELELAGIDPYQLSGVKLGKNGVELSFYSRLEAIDRLLELAGPGGDNLLEELGLSEWNGGKDE</sequence>
<name>A0ABS2GR32_9FIRM</name>
<dbReference type="RefSeq" id="WP_204721487.1">
    <property type="nucleotide sequence ID" value="NZ_JACSNR010000009.1"/>
</dbReference>
<dbReference type="EMBL" id="JACSNR010000009">
    <property type="protein sequence ID" value="MBM6923874.1"/>
    <property type="molecule type" value="Genomic_DNA"/>
</dbReference>
<keyword evidence="2" id="KW-1185">Reference proteome</keyword>
<organism evidence="1 2">
    <name type="scientific">Hydrogenoanaerobacterium saccharovorans</name>
    <dbReference type="NCBI Taxonomy" id="474960"/>
    <lineage>
        <taxon>Bacteria</taxon>
        <taxon>Bacillati</taxon>
        <taxon>Bacillota</taxon>
        <taxon>Clostridia</taxon>
        <taxon>Eubacteriales</taxon>
        <taxon>Oscillospiraceae</taxon>
        <taxon>Hydrogenoanaerobacterium</taxon>
    </lineage>
</organism>
<dbReference type="Proteomes" id="UP000724149">
    <property type="component" value="Unassembled WGS sequence"/>
</dbReference>
<protein>
    <submittedName>
        <fullName evidence="1">Uncharacterized protein</fullName>
    </submittedName>
</protein>
<accession>A0ABS2GR32</accession>
<evidence type="ECO:0000313" key="1">
    <source>
        <dbReference type="EMBL" id="MBM6923874.1"/>
    </source>
</evidence>
<gene>
    <name evidence="1" type="ORF">H9X81_09275</name>
</gene>
<reference evidence="1 2" key="1">
    <citation type="journal article" date="2021" name="Sci. Rep.">
        <title>The distribution of antibiotic resistance genes in chicken gut microbiota commensals.</title>
        <authorList>
            <person name="Juricova H."/>
            <person name="Matiasovicova J."/>
            <person name="Kubasova T."/>
            <person name="Cejkova D."/>
            <person name="Rychlik I."/>
        </authorList>
    </citation>
    <scope>NUCLEOTIDE SEQUENCE [LARGE SCALE GENOMIC DNA]</scope>
    <source>
        <strain evidence="1 2">An564</strain>
    </source>
</reference>
<comment type="caution">
    <text evidence="1">The sequence shown here is derived from an EMBL/GenBank/DDBJ whole genome shotgun (WGS) entry which is preliminary data.</text>
</comment>
<evidence type="ECO:0000313" key="2">
    <source>
        <dbReference type="Proteomes" id="UP000724149"/>
    </source>
</evidence>
<proteinExistence type="predicted"/>